<evidence type="ECO:0000313" key="3">
    <source>
        <dbReference type="Proteomes" id="UP000316781"/>
    </source>
</evidence>
<name>A0A549SCX9_METSR</name>
<evidence type="ECO:0000256" key="1">
    <source>
        <dbReference type="SAM" id="MobiDB-lite"/>
    </source>
</evidence>
<protein>
    <submittedName>
        <fullName evidence="2">Uncharacterized protein</fullName>
    </submittedName>
</protein>
<feature type="region of interest" description="Disordered" evidence="1">
    <location>
        <begin position="1"/>
        <end position="90"/>
    </location>
</feature>
<reference evidence="2 3" key="1">
    <citation type="submission" date="2019-07" db="EMBL/GenBank/DDBJ databases">
        <title>Ln-dependent methylotrophs.</title>
        <authorList>
            <person name="Tani A."/>
        </authorList>
    </citation>
    <scope>NUCLEOTIDE SEQUENCE [LARGE SCALE GENOMIC DNA]</scope>
    <source>
        <strain evidence="2 3">SM89A</strain>
    </source>
</reference>
<sequence length="90" mass="10289">MFVVSSRNKKPRPHAEEVAKRPSRSTRARSSSRPAEGHAREASSSFETRPSAAPQDEEASTHRHCRRQINRRPRPSPVRRRARAERARPA</sequence>
<accession>A0A549SCX9</accession>
<dbReference type="Proteomes" id="UP000316781">
    <property type="component" value="Unassembled WGS sequence"/>
</dbReference>
<feature type="compositionally biased region" description="Basic residues" evidence="1">
    <location>
        <begin position="62"/>
        <end position="83"/>
    </location>
</feature>
<dbReference type="AlphaFoldDB" id="A0A549SCX9"/>
<comment type="caution">
    <text evidence="2">The sequence shown here is derived from an EMBL/GenBank/DDBJ whole genome shotgun (WGS) entry which is preliminary data.</text>
</comment>
<organism evidence="2 3">
    <name type="scientific">Methylosinus sporium</name>
    <dbReference type="NCBI Taxonomy" id="428"/>
    <lineage>
        <taxon>Bacteria</taxon>
        <taxon>Pseudomonadati</taxon>
        <taxon>Pseudomonadota</taxon>
        <taxon>Alphaproteobacteria</taxon>
        <taxon>Hyphomicrobiales</taxon>
        <taxon>Methylocystaceae</taxon>
        <taxon>Methylosinus</taxon>
    </lineage>
</organism>
<evidence type="ECO:0000313" key="2">
    <source>
        <dbReference type="EMBL" id="TRL23904.1"/>
    </source>
</evidence>
<dbReference type="EMBL" id="VJMF01000112">
    <property type="protein sequence ID" value="TRL23904.1"/>
    <property type="molecule type" value="Genomic_DNA"/>
</dbReference>
<gene>
    <name evidence="2" type="ORF">FM996_20650</name>
</gene>
<proteinExistence type="predicted"/>